<organism evidence="2 3">
    <name type="scientific">Angiostrongylus cantonensis</name>
    <name type="common">Rat lungworm</name>
    <dbReference type="NCBI Taxonomy" id="6313"/>
    <lineage>
        <taxon>Eukaryota</taxon>
        <taxon>Metazoa</taxon>
        <taxon>Ecdysozoa</taxon>
        <taxon>Nematoda</taxon>
        <taxon>Chromadorea</taxon>
        <taxon>Rhabditida</taxon>
        <taxon>Rhabditina</taxon>
        <taxon>Rhabditomorpha</taxon>
        <taxon>Strongyloidea</taxon>
        <taxon>Metastrongylidae</taxon>
        <taxon>Angiostrongylus</taxon>
    </lineage>
</organism>
<dbReference type="InterPro" id="IPR014752">
    <property type="entry name" value="Arrestin-like_C"/>
</dbReference>
<reference evidence="2" key="1">
    <citation type="submission" date="2012-09" db="EMBL/GenBank/DDBJ databases">
        <authorList>
            <person name="Martin A.A."/>
        </authorList>
    </citation>
    <scope>NUCLEOTIDE SEQUENCE</scope>
</reference>
<accession>A0A0K0D7B2</accession>
<evidence type="ECO:0000259" key="1">
    <source>
        <dbReference type="SMART" id="SM01017"/>
    </source>
</evidence>
<dbReference type="GO" id="GO:0015031">
    <property type="term" value="P:protein transport"/>
    <property type="evidence" value="ECO:0007669"/>
    <property type="project" value="TreeGrafter"/>
</dbReference>
<dbReference type="PANTHER" id="PTHR11188:SF83">
    <property type="entry name" value="ARRESTIN C-TERMINAL-LIKE DOMAIN-CONTAINING PROTEIN"/>
    <property type="match status" value="1"/>
</dbReference>
<dbReference type="InterPro" id="IPR050357">
    <property type="entry name" value="Arrestin_domain-protein"/>
</dbReference>
<dbReference type="SMART" id="SM01017">
    <property type="entry name" value="Arrestin_C"/>
    <property type="match status" value="1"/>
</dbReference>
<feature type="domain" description="Arrestin C-terminal-like" evidence="1">
    <location>
        <begin position="62"/>
        <end position="241"/>
    </location>
</feature>
<dbReference type="SUPFAM" id="SSF81296">
    <property type="entry name" value="E set domains"/>
    <property type="match status" value="1"/>
</dbReference>
<dbReference type="InterPro" id="IPR011022">
    <property type="entry name" value="Arrestin_C-like"/>
</dbReference>
<proteinExistence type="predicted"/>
<keyword evidence="2" id="KW-1185">Reference proteome</keyword>
<dbReference type="Proteomes" id="UP000035642">
    <property type="component" value="Unassembled WGS sequence"/>
</dbReference>
<evidence type="ECO:0000313" key="3">
    <source>
        <dbReference type="WBParaSite" id="ACAC_0000595701-mRNA-1"/>
    </source>
</evidence>
<sequence length="253" mass="28448">MGLQAKYNKELLLECGDGQPSVVKAVRGITIIEELDLNKLSKSYFEPIAEFEHRKFGWFSCFGGQIRLTLNMDRSAFVCGEGMTIVGRIENKSDRHIEKVSACLQRIIRFGTEIDENNETSLTDIQEMQEDFLAMSIEGGSCIKIDKKINIPPVVPSTPSRDLQRRDHRDEHGSRFNLRRRSLAIAGRPSMTNQRSRTSLSSPSQIQRLMSVSYKYMIIVKSGGDDVIVINVPIIIGSKPLIDTIGADNQTTR</sequence>
<reference evidence="3" key="2">
    <citation type="submission" date="2017-02" db="UniProtKB">
        <authorList>
            <consortium name="WormBaseParasite"/>
        </authorList>
    </citation>
    <scope>IDENTIFICATION</scope>
</reference>
<dbReference type="Pfam" id="PF02752">
    <property type="entry name" value="Arrestin_C"/>
    <property type="match status" value="1"/>
</dbReference>
<name>A0A0K0D7B2_ANGCA</name>
<protein>
    <submittedName>
        <fullName evidence="3">Arrestin_C domain-containing protein</fullName>
    </submittedName>
</protein>
<evidence type="ECO:0000313" key="2">
    <source>
        <dbReference type="Proteomes" id="UP000035642"/>
    </source>
</evidence>
<dbReference type="GO" id="GO:0005737">
    <property type="term" value="C:cytoplasm"/>
    <property type="evidence" value="ECO:0007669"/>
    <property type="project" value="TreeGrafter"/>
</dbReference>
<dbReference type="InterPro" id="IPR014756">
    <property type="entry name" value="Ig_E-set"/>
</dbReference>
<dbReference type="PANTHER" id="PTHR11188">
    <property type="entry name" value="ARRESTIN DOMAIN CONTAINING PROTEIN"/>
    <property type="match status" value="1"/>
</dbReference>
<dbReference type="Gene3D" id="2.60.40.640">
    <property type="match status" value="1"/>
</dbReference>
<dbReference type="WBParaSite" id="ACAC_0000595701-mRNA-1">
    <property type="protein sequence ID" value="ACAC_0000595701-mRNA-1"/>
    <property type="gene ID" value="ACAC_0000595701"/>
</dbReference>
<dbReference type="STRING" id="6313.A0A0K0D7B2"/>
<dbReference type="AlphaFoldDB" id="A0A0K0D7B2"/>